<accession>A0A935JUS4</accession>
<sequence>MLAGMLVSGAAQATLVDRGGGLICDTDQNLTWLQNPDLAVPYKVYFNTAGIFINNYVHADPLRNQFVDDWRMPIITELFYLYWNYGIRGSMPDTLFQNVHTENNAAYWGVALQYSARIDFVTGAYNLLANTAQPIYAWAVRDGDVDLAPASAVPEPSTIALLGLALCGLATSRRKRVSKQLTRDIPSFLILPNETLYCLK</sequence>
<feature type="domain" description="Ice-binding protein C-terminal" evidence="1">
    <location>
        <begin position="152"/>
        <end position="174"/>
    </location>
</feature>
<dbReference type="AlphaFoldDB" id="A0A935JUS4"/>
<proteinExistence type="predicted"/>
<dbReference type="EMBL" id="JADJMS010000008">
    <property type="protein sequence ID" value="MBK7414316.1"/>
    <property type="molecule type" value="Genomic_DNA"/>
</dbReference>
<dbReference type="Proteomes" id="UP000739411">
    <property type="component" value="Unassembled WGS sequence"/>
</dbReference>
<dbReference type="InterPro" id="IPR013424">
    <property type="entry name" value="Ice-binding_C"/>
</dbReference>
<dbReference type="Pfam" id="PF07589">
    <property type="entry name" value="PEP-CTERM"/>
    <property type="match status" value="1"/>
</dbReference>
<evidence type="ECO:0000259" key="1">
    <source>
        <dbReference type="Pfam" id="PF07589"/>
    </source>
</evidence>
<dbReference type="NCBIfam" id="TIGR02595">
    <property type="entry name" value="PEP_CTERM"/>
    <property type="match status" value="1"/>
</dbReference>
<comment type="caution">
    <text evidence="2">The sequence shown here is derived from an EMBL/GenBank/DDBJ whole genome shotgun (WGS) entry which is preliminary data.</text>
</comment>
<gene>
    <name evidence="2" type="ORF">IPJ38_03540</name>
</gene>
<evidence type="ECO:0000313" key="2">
    <source>
        <dbReference type="EMBL" id="MBK7414316.1"/>
    </source>
</evidence>
<protein>
    <submittedName>
        <fullName evidence="2">PEP-CTERM sorting domain-containing protein</fullName>
    </submittedName>
</protein>
<reference evidence="2 3" key="1">
    <citation type="submission" date="2020-10" db="EMBL/GenBank/DDBJ databases">
        <title>Connecting structure to function with the recovery of over 1000 high-quality activated sludge metagenome-assembled genomes encoding full-length rRNA genes using long-read sequencing.</title>
        <authorList>
            <person name="Singleton C.M."/>
            <person name="Petriglieri F."/>
            <person name="Kristensen J.M."/>
            <person name="Kirkegaard R.H."/>
            <person name="Michaelsen T.Y."/>
            <person name="Andersen M.H."/>
            <person name="Karst S.M."/>
            <person name="Dueholm M.S."/>
            <person name="Nielsen P.H."/>
            <person name="Albertsen M."/>
        </authorList>
    </citation>
    <scope>NUCLEOTIDE SEQUENCE [LARGE SCALE GENOMIC DNA]</scope>
    <source>
        <strain evidence="2">EsbW_18-Q3-R4-48_BATAC.463</strain>
    </source>
</reference>
<name>A0A935JUS4_9RHOO</name>
<evidence type="ECO:0000313" key="3">
    <source>
        <dbReference type="Proteomes" id="UP000739411"/>
    </source>
</evidence>
<organism evidence="2 3">
    <name type="scientific">Candidatus Dechloromonas phosphorivorans</name>
    <dbReference type="NCBI Taxonomy" id="2899244"/>
    <lineage>
        <taxon>Bacteria</taxon>
        <taxon>Pseudomonadati</taxon>
        <taxon>Pseudomonadota</taxon>
        <taxon>Betaproteobacteria</taxon>
        <taxon>Rhodocyclales</taxon>
        <taxon>Azonexaceae</taxon>
        <taxon>Dechloromonas</taxon>
    </lineage>
</organism>